<evidence type="ECO:0000313" key="4">
    <source>
        <dbReference type="EMBL" id="QQL46121.1"/>
    </source>
</evidence>
<dbReference type="GO" id="GO:0016702">
    <property type="term" value="F:oxidoreductase activity, acting on single donors with incorporation of molecular oxygen, incorporation of two atoms of oxygen"/>
    <property type="evidence" value="ECO:0007669"/>
    <property type="project" value="InterPro"/>
</dbReference>
<keyword evidence="5" id="KW-1185">Reference proteome</keyword>
<dbReference type="InterPro" id="IPR014710">
    <property type="entry name" value="RmlC-like_jellyroll"/>
</dbReference>
<dbReference type="Pfam" id="PF07847">
    <property type="entry name" value="PCO_ADO"/>
    <property type="match status" value="1"/>
</dbReference>
<dbReference type="InterPro" id="IPR006311">
    <property type="entry name" value="TAT_signal"/>
</dbReference>
<dbReference type="InterPro" id="IPR012864">
    <property type="entry name" value="PCO/ADO"/>
</dbReference>
<dbReference type="PROSITE" id="PS51318">
    <property type="entry name" value="TAT"/>
    <property type="match status" value="1"/>
</dbReference>
<evidence type="ECO:0000256" key="3">
    <source>
        <dbReference type="ARBA" id="ARBA00023004"/>
    </source>
</evidence>
<evidence type="ECO:0000313" key="5">
    <source>
        <dbReference type="Proteomes" id="UP000475117"/>
    </source>
</evidence>
<keyword evidence="1" id="KW-0479">Metal-binding</keyword>
<evidence type="ECO:0000256" key="2">
    <source>
        <dbReference type="ARBA" id="ARBA00023002"/>
    </source>
</evidence>
<dbReference type="AlphaFoldDB" id="A0A6B3LA37"/>
<reference evidence="4 5" key="1">
    <citation type="submission" date="2020-12" db="EMBL/GenBank/DDBJ databases">
        <title>Sulforoseuscoccus oceanibium gen. nov., sp. nov., a representative of the phylum Verrucomicrobia with special cytoplasmic membrane, and proposal of Sulforoseuscoccusaceae fam. nov.</title>
        <authorList>
            <person name="Xi F."/>
        </authorList>
    </citation>
    <scope>NUCLEOTIDE SEQUENCE [LARGE SCALE GENOMIC DNA]</scope>
    <source>
        <strain evidence="4 5">T37</strain>
    </source>
</reference>
<organism evidence="4 5">
    <name type="scientific">Sulfuriroseicoccus oceanibius</name>
    <dbReference type="NCBI Taxonomy" id="2707525"/>
    <lineage>
        <taxon>Bacteria</taxon>
        <taxon>Pseudomonadati</taxon>
        <taxon>Verrucomicrobiota</taxon>
        <taxon>Verrucomicrobiia</taxon>
        <taxon>Verrucomicrobiales</taxon>
        <taxon>Verrucomicrobiaceae</taxon>
        <taxon>Sulfuriroseicoccus</taxon>
    </lineage>
</organism>
<dbReference type="KEGG" id="soa:G3M56_005940"/>
<dbReference type="Proteomes" id="UP000475117">
    <property type="component" value="Chromosome"/>
</dbReference>
<accession>A0A6B3LA37</accession>
<dbReference type="InterPro" id="IPR011051">
    <property type="entry name" value="RmlC_Cupin_sf"/>
</dbReference>
<protein>
    <recommendedName>
        <fullName evidence="6">Cysteine dioxygenase type I</fullName>
    </recommendedName>
</protein>
<evidence type="ECO:0000256" key="1">
    <source>
        <dbReference type="ARBA" id="ARBA00022723"/>
    </source>
</evidence>
<sequence length="241" mass="27565">MEDYSRRAFIRTSLSGFLGVTLALPTITALATRAQAFEGRVPPGAPIHWDAFLEAIAKEAAKQHLDRWDERAYVAEMAKLARRLDLKDERLILALEKAKKGIGNGRIDFDHLEKNEDFQVSFLQFEKGEKIDCHDHPEMTGVLLCATGEVDVWNYDLVGEEPEPGHVLLREVQHTRLKKSHVSTLTSKESNIHRLKARELTQLVDIFTPPYNEDRSKRSRWFAVDDEPYQGQGKDFLAQVR</sequence>
<dbReference type="GO" id="GO:0046872">
    <property type="term" value="F:metal ion binding"/>
    <property type="evidence" value="ECO:0007669"/>
    <property type="project" value="UniProtKB-KW"/>
</dbReference>
<dbReference type="Gene3D" id="2.60.120.10">
    <property type="entry name" value="Jelly Rolls"/>
    <property type="match status" value="1"/>
</dbReference>
<dbReference type="RefSeq" id="WP_164362808.1">
    <property type="nucleotide sequence ID" value="NZ_CP066776.1"/>
</dbReference>
<dbReference type="SUPFAM" id="SSF51182">
    <property type="entry name" value="RmlC-like cupins"/>
    <property type="match status" value="1"/>
</dbReference>
<keyword evidence="2" id="KW-0560">Oxidoreductase</keyword>
<gene>
    <name evidence="4" type="ORF">G3M56_005940</name>
</gene>
<dbReference type="EMBL" id="CP066776">
    <property type="protein sequence ID" value="QQL46121.1"/>
    <property type="molecule type" value="Genomic_DNA"/>
</dbReference>
<evidence type="ECO:0008006" key="6">
    <source>
        <dbReference type="Google" id="ProtNLM"/>
    </source>
</evidence>
<name>A0A6B3LA37_9BACT</name>
<proteinExistence type="predicted"/>
<keyword evidence="3" id="KW-0408">Iron</keyword>